<evidence type="ECO:0000256" key="9">
    <source>
        <dbReference type="ARBA" id="ARBA00022741"/>
    </source>
</evidence>
<keyword evidence="7 20" id="KW-0548">Nucleotidyltransferase</keyword>
<dbReference type="Gene3D" id="3.30.70.3000">
    <property type="match status" value="1"/>
</dbReference>
<keyword evidence="19" id="KW-1185">Reference proteome</keyword>
<organism evidence="19 20">
    <name type="scientific">Frankliniella occidentalis</name>
    <name type="common">Western flower thrips</name>
    <name type="synonym">Euthrips occidentalis</name>
    <dbReference type="NCBI Taxonomy" id="133901"/>
    <lineage>
        <taxon>Eukaryota</taxon>
        <taxon>Metazoa</taxon>
        <taxon>Ecdysozoa</taxon>
        <taxon>Arthropoda</taxon>
        <taxon>Hexapoda</taxon>
        <taxon>Insecta</taxon>
        <taxon>Pterygota</taxon>
        <taxon>Neoptera</taxon>
        <taxon>Paraneoptera</taxon>
        <taxon>Thysanoptera</taxon>
        <taxon>Terebrantia</taxon>
        <taxon>Thripoidea</taxon>
        <taxon>Thripidae</taxon>
        <taxon>Frankliniella</taxon>
    </lineage>
</organism>
<comment type="cofactor">
    <cofactor evidence="1">
        <name>Mg(2+)</name>
        <dbReference type="ChEBI" id="CHEBI:18420"/>
    </cofactor>
</comment>
<feature type="domain" description="tRNAHis guanylyltransferase catalytic" evidence="17">
    <location>
        <begin position="53"/>
        <end position="182"/>
    </location>
</feature>
<dbReference type="PANTHER" id="PTHR12729:SF6">
    <property type="entry name" value="TRNA(HIS) GUANYLYLTRANSFERASE-RELATED"/>
    <property type="match status" value="1"/>
</dbReference>
<evidence type="ECO:0000256" key="6">
    <source>
        <dbReference type="ARBA" id="ARBA00022694"/>
    </source>
</evidence>
<evidence type="ECO:0000256" key="10">
    <source>
        <dbReference type="ARBA" id="ARBA00022842"/>
    </source>
</evidence>
<dbReference type="InterPro" id="IPR025845">
    <property type="entry name" value="Thg1_C_dom"/>
</dbReference>
<evidence type="ECO:0000256" key="5">
    <source>
        <dbReference type="ARBA" id="ARBA00022679"/>
    </source>
</evidence>
<comment type="similarity">
    <text evidence="2">Belongs to the tRNA(His) guanylyltransferase family.</text>
</comment>
<evidence type="ECO:0000256" key="2">
    <source>
        <dbReference type="ARBA" id="ARBA00010113"/>
    </source>
</evidence>
<dbReference type="Pfam" id="PF14413">
    <property type="entry name" value="Thg1C"/>
    <property type="match status" value="1"/>
</dbReference>
<dbReference type="RefSeq" id="XP_026277709.1">
    <property type="nucleotide sequence ID" value="XM_026421924.2"/>
</dbReference>
<comment type="subunit">
    <text evidence="15">Homotetramer. Interacts with MFN1 and MFN2; functions as a guanyl-nucleotide exchange factor/GEF for MFN2 and also probably MFN1.</text>
</comment>
<dbReference type="OrthoDB" id="62560at2759"/>
<feature type="region of interest" description="Disordered" evidence="16">
    <location>
        <begin position="323"/>
        <end position="344"/>
    </location>
</feature>
<evidence type="ECO:0000256" key="8">
    <source>
        <dbReference type="ARBA" id="ARBA00022723"/>
    </source>
</evidence>
<dbReference type="Pfam" id="PF04446">
    <property type="entry name" value="Thg1"/>
    <property type="match status" value="1"/>
</dbReference>
<gene>
    <name evidence="20" type="primary">LOC113206036</name>
</gene>
<evidence type="ECO:0000256" key="3">
    <source>
        <dbReference type="ARBA" id="ARBA00012511"/>
    </source>
</evidence>
<dbReference type="GO" id="GO:0006400">
    <property type="term" value="P:tRNA modification"/>
    <property type="evidence" value="ECO:0007669"/>
    <property type="project" value="InterPro"/>
</dbReference>
<dbReference type="EC" id="2.7.7.79" evidence="3"/>
<evidence type="ECO:0000259" key="17">
    <source>
        <dbReference type="Pfam" id="PF04446"/>
    </source>
</evidence>
<evidence type="ECO:0000256" key="7">
    <source>
        <dbReference type="ARBA" id="ARBA00022695"/>
    </source>
</evidence>
<comment type="function">
    <text evidence="14">Adds a GMP to the 5'-end of tRNA(His) after transcription and RNase P cleavage. This step is essential for proper recognition of the tRNA and for the fidelity of protein synthesis. Also functions as a guanyl-nucleotide exchange factor/GEF for the MFN1 and MFN2 mitofusins thereby regulating mitochondrial fusion. By regulating both mitochondrial dynamics and bioenergetic function, it contributes to cell survival following oxidative stress.</text>
</comment>
<evidence type="ECO:0000313" key="19">
    <source>
        <dbReference type="Proteomes" id="UP000504606"/>
    </source>
</evidence>
<dbReference type="InterPro" id="IPR038469">
    <property type="entry name" value="tRNAHis_GuaTrfase_Thg1_sf"/>
</dbReference>
<feature type="domain" description="Thg1 C-terminal" evidence="18">
    <location>
        <begin position="186"/>
        <end position="265"/>
    </location>
</feature>
<evidence type="ECO:0000256" key="12">
    <source>
        <dbReference type="ARBA" id="ARBA00032480"/>
    </source>
</evidence>
<keyword evidence="9" id="KW-0547">Nucleotide-binding</keyword>
<comment type="catalytic activity">
    <reaction evidence="13">
        <text>a 5'-end ribonucleotide-tRNA(His) + GTP + ATP + H2O = a 5'-end phospho-guanosine-ribonucleotide-tRNA(His) + AMP + 2 diphosphate + H(+)</text>
        <dbReference type="Rhea" id="RHEA:54564"/>
        <dbReference type="Rhea" id="RHEA-COMP:14193"/>
        <dbReference type="Rhea" id="RHEA-COMP:14917"/>
        <dbReference type="ChEBI" id="CHEBI:15377"/>
        <dbReference type="ChEBI" id="CHEBI:15378"/>
        <dbReference type="ChEBI" id="CHEBI:30616"/>
        <dbReference type="ChEBI" id="CHEBI:33019"/>
        <dbReference type="ChEBI" id="CHEBI:37565"/>
        <dbReference type="ChEBI" id="CHEBI:138282"/>
        <dbReference type="ChEBI" id="CHEBI:141847"/>
        <dbReference type="ChEBI" id="CHEBI:456215"/>
        <dbReference type="EC" id="2.7.7.79"/>
    </reaction>
</comment>
<evidence type="ECO:0000256" key="13">
    <source>
        <dbReference type="ARBA" id="ARBA00047281"/>
    </source>
</evidence>
<evidence type="ECO:0000256" key="1">
    <source>
        <dbReference type="ARBA" id="ARBA00001946"/>
    </source>
</evidence>
<dbReference type="GO" id="GO:0005525">
    <property type="term" value="F:GTP binding"/>
    <property type="evidence" value="ECO:0007669"/>
    <property type="project" value="UniProtKB-KW"/>
</dbReference>
<sequence length="344" mass="40266">MNSIVWQTFLCKSSFMGVIRSKVSYLFHQIGLNRIFFHSCKLSTSSIMAKSKYEYVKTFEQDDRILPNTWIVVRLDGKNFTRFCEKHHLEKPNDMRALQLMNKCATVVMQEFREINLAYGQSDEFSFVFRKDATIYNRRAAKILTNVNSLFASSYVFFWNMFFSDRKLMYPPTFDGRVVLYPSDTNLRDYLNWRQADVHVNNLYNTTFWMLVLKQNLTNSQAEERLRGTLSSHKNEILFSEFKINYNNEPIMFRKGTILMRKSVHIPPPDGKRKQVVLPFHCDMFSDTFWQEHHEILGCTGVQVYTGDTSDKINELSNLTIQETSVSAPDEDSGNGDQFPIKES</sequence>
<accession>A0A6J1S942</accession>
<keyword evidence="6" id="KW-0819">tRNA processing</keyword>
<proteinExistence type="inferred from homology"/>
<evidence type="ECO:0000256" key="16">
    <source>
        <dbReference type="SAM" id="MobiDB-lite"/>
    </source>
</evidence>
<keyword evidence="11" id="KW-0342">GTP-binding</keyword>
<dbReference type="InterPro" id="IPR024956">
    <property type="entry name" value="tRNAHis_GuaTrfase_cat"/>
</dbReference>
<reference evidence="20" key="1">
    <citation type="submission" date="2025-08" db="UniProtKB">
        <authorList>
            <consortium name="RefSeq"/>
        </authorList>
    </citation>
    <scope>IDENTIFICATION</scope>
    <source>
        <tissue evidence="20">Whole organism</tissue>
    </source>
</reference>
<evidence type="ECO:0000259" key="18">
    <source>
        <dbReference type="Pfam" id="PF14413"/>
    </source>
</evidence>
<evidence type="ECO:0000256" key="14">
    <source>
        <dbReference type="ARBA" id="ARBA00058346"/>
    </source>
</evidence>
<dbReference type="Proteomes" id="UP000504606">
    <property type="component" value="Unplaced"/>
</dbReference>
<keyword evidence="8" id="KW-0479">Metal-binding</keyword>
<keyword evidence="5" id="KW-0808">Transferase</keyword>
<evidence type="ECO:0000256" key="15">
    <source>
        <dbReference type="ARBA" id="ARBA00065710"/>
    </source>
</evidence>
<protein>
    <recommendedName>
        <fullName evidence="4">Probable tRNA(His) guanylyltransferase</fullName>
        <ecNumber evidence="3">2.7.7.79</ecNumber>
    </recommendedName>
    <alternativeName>
        <fullName evidence="12">tRNA-histidine guanylyltransferase</fullName>
    </alternativeName>
</protein>
<dbReference type="GO" id="GO:0000287">
    <property type="term" value="F:magnesium ion binding"/>
    <property type="evidence" value="ECO:0007669"/>
    <property type="project" value="InterPro"/>
</dbReference>
<dbReference type="PANTHER" id="PTHR12729">
    <property type="entry name" value="TRNA(HIS) GUANYLYLTRANSFERASE-RELATED"/>
    <property type="match status" value="1"/>
</dbReference>
<dbReference type="KEGG" id="foc:113206036"/>
<dbReference type="GO" id="GO:0008193">
    <property type="term" value="F:tRNA guanylyltransferase activity"/>
    <property type="evidence" value="ECO:0007669"/>
    <property type="project" value="UniProtKB-EC"/>
</dbReference>
<name>A0A6J1S942_FRAOC</name>
<evidence type="ECO:0000256" key="11">
    <source>
        <dbReference type="ARBA" id="ARBA00023134"/>
    </source>
</evidence>
<dbReference type="FunFam" id="3.30.70.3000:FF:000001">
    <property type="entry name" value="tRNA(His) guanylyltransferase"/>
    <property type="match status" value="1"/>
</dbReference>
<dbReference type="CTD" id="34876"/>
<dbReference type="GeneID" id="113206036"/>
<evidence type="ECO:0000256" key="4">
    <source>
        <dbReference type="ARBA" id="ARBA00022310"/>
    </source>
</evidence>
<dbReference type="InterPro" id="IPR007537">
    <property type="entry name" value="tRNAHis_GuaTrfase_Thg1"/>
</dbReference>
<keyword evidence="10" id="KW-0460">Magnesium</keyword>
<dbReference type="AlphaFoldDB" id="A0A6J1S942"/>
<evidence type="ECO:0000313" key="20">
    <source>
        <dbReference type="RefSeq" id="XP_026277709.1"/>
    </source>
</evidence>